<protein>
    <recommendedName>
        <fullName evidence="3">Type II toxin-antitoxin system RelE/ParE family toxin</fullName>
    </recommendedName>
</protein>
<dbReference type="Pfam" id="PF05973">
    <property type="entry name" value="Gp49"/>
    <property type="match status" value="1"/>
</dbReference>
<evidence type="ECO:0000313" key="1">
    <source>
        <dbReference type="EMBL" id="PHE11418.1"/>
    </source>
</evidence>
<organism evidence="1 2">
    <name type="scientific">Bacillus toyonensis</name>
    <dbReference type="NCBI Taxonomy" id="155322"/>
    <lineage>
        <taxon>Bacteria</taxon>
        <taxon>Bacillati</taxon>
        <taxon>Bacillota</taxon>
        <taxon>Bacilli</taxon>
        <taxon>Bacillales</taxon>
        <taxon>Bacillaceae</taxon>
        <taxon>Bacillus</taxon>
        <taxon>Bacillus cereus group</taxon>
    </lineage>
</organism>
<reference evidence="1 2" key="1">
    <citation type="submission" date="2017-09" db="EMBL/GenBank/DDBJ databases">
        <title>Large-scale bioinformatics analysis of Bacillus genomes uncovers conserved roles of natural products in bacterial physiology.</title>
        <authorList>
            <consortium name="Agbiome Team Llc"/>
            <person name="Bleich R.M."/>
            <person name="Grubbs K.J."/>
            <person name="Santa Maria K.C."/>
            <person name="Allen S.E."/>
            <person name="Farag S."/>
            <person name="Shank E.A."/>
            <person name="Bowers A."/>
        </authorList>
    </citation>
    <scope>NUCLEOTIDE SEQUENCE [LARGE SCALE GENOMIC DNA]</scope>
    <source>
        <strain evidence="1 2">AFS042148</strain>
    </source>
</reference>
<dbReference type="Proteomes" id="UP000224044">
    <property type="component" value="Unassembled WGS sequence"/>
</dbReference>
<dbReference type="AlphaFoldDB" id="A0AAP8F3E9"/>
<gene>
    <name evidence="1" type="ORF">COF62_16350</name>
</gene>
<evidence type="ECO:0008006" key="3">
    <source>
        <dbReference type="Google" id="ProtNLM"/>
    </source>
</evidence>
<accession>A0AAP8F3E9</accession>
<proteinExistence type="predicted"/>
<dbReference type="InterPro" id="IPR009241">
    <property type="entry name" value="HigB-like"/>
</dbReference>
<evidence type="ECO:0000313" key="2">
    <source>
        <dbReference type="Proteomes" id="UP000224044"/>
    </source>
</evidence>
<dbReference type="RefSeq" id="WP_097882635.1">
    <property type="nucleotide sequence ID" value="NZ_JBALNA010000159.1"/>
</dbReference>
<name>A0AAP8F3E9_9BACI</name>
<dbReference type="EMBL" id="NUSY01000023">
    <property type="protein sequence ID" value="PHE11418.1"/>
    <property type="molecule type" value="Genomic_DNA"/>
</dbReference>
<comment type="caution">
    <text evidence="1">The sequence shown here is derived from an EMBL/GenBank/DDBJ whole genome shotgun (WGS) entry which is preliminary data.</text>
</comment>
<sequence>MKIHYYADSRGHQPVYEWIQYIEKHEQAIWRKFYQLQVMLEENGKDIHAGKIKRKGIKKLKGTDIWQLRVNDSRVLFFYFSGDAIVLTNQFQKKQDETPQNEIIRAEKRKEEWIQNQ</sequence>